<dbReference type="Pfam" id="PF00593">
    <property type="entry name" value="TonB_dep_Rec_b-barrel"/>
    <property type="match status" value="1"/>
</dbReference>
<dbReference type="SUPFAM" id="SSF49464">
    <property type="entry name" value="Carboxypeptidase regulatory domain-like"/>
    <property type="match status" value="1"/>
</dbReference>
<dbReference type="Proteomes" id="UP000638732">
    <property type="component" value="Unassembled WGS sequence"/>
</dbReference>
<name>A0A965ZCW7_9SPHI</name>
<evidence type="ECO:0000256" key="1">
    <source>
        <dbReference type="ARBA" id="ARBA00004442"/>
    </source>
</evidence>
<feature type="domain" description="TonB-dependent receptor-like beta-barrel" evidence="5">
    <location>
        <begin position="422"/>
        <end position="878"/>
    </location>
</feature>
<dbReference type="Gene3D" id="2.40.170.20">
    <property type="entry name" value="TonB-dependent receptor, beta-barrel domain"/>
    <property type="match status" value="1"/>
</dbReference>
<dbReference type="Gene3D" id="2.170.130.10">
    <property type="entry name" value="TonB-dependent receptor, plug domain"/>
    <property type="match status" value="1"/>
</dbReference>
<evidence type="ECO:0000256" key="3">
    <source>
        <dbReference type="ARBA" id="ARBA00023237"/>
    </source>
</evidence>
<organism evidence="7 8">
    <name type="scientific">Mucilaginibacter agri</name>
    <dbReference type="NCBI Taxonomy" id="2695265"/>
    <lineage>
        <taxon>Bacteria</taxon>
        <taxon>Pseudomonadati</taxon>
        <taxon>Bacteroidota</taxon>
        <taxon>Sphingobacteriia</taxon>
        <taxon>Sphingobacteriales</taxon>
        <taxon>Sphingobacteriaceae</taxon>
        <taxon>Mucilaginibacter</taxon>
    </lineage>
</organism>
<dbReference type="InterPro" id="IPR008969">
    <property type="entry name" value="CarboxyPept-like_regulatory"/>
</dbReference>
<evidence type="ECO:0000313" key="8">
    <source>
        <dbReference type="Proteomes" id="UP000638732"/>
    </source>
</evidence>
<feature type="domain" description="TonB-dependent receptor plug" evidence="6">
    <location>
        <begin position="139"/>
        <end position="234"/>
    </location>
</feature>
<dbReference type="InterPro" id="IPR037066">
    <property type="entry name" value="Plug_dom_sf"/>
</dbReference>
<keyword evidence="2 4" id="KW-0472">Membrane</keyword>
<dbReference type="EMBL" id="WWEO01000038">
    <property type="protein sequence ID" value="NCD68415.1"/>
    <property type="molecule type" value="Genomic_DNA"/>
</dbReference>
<evidence type="ECO:0000256" key="4">
    <source>
        <dbReference type="RuleBase" id="RU003357"/>
    </source>
</evidence>
<evidence type="ECO:0000259" key="6">
    <source>
        <dbReference type="Pfam" id="PF07715"/>
    </source>
</evidence>
<accession>A0A965ZCW7</accession>
<protein>
    <submittedName>
        <fullName evidence="7">TonB-dependent receptor</fullName>
    </submittedName>
</protein>
<keyword evidence="3" id="KW-0998">Cell outer membrane</keyword>
<dbReference type="Pfam" id="PF13715">
    <property type="entry name" value="CarbopepD_reg_2"/>
    <property type="match status" value="1"/>
</dbReference>
<comment type="caution">
    <text evidence="7">The sequence shown here is derived from an EMBL/GenBank/DDBJ whole genome shotgun (WGS) entry which is preliminary data.</text>
</comment>
<dbReference type="Pfam" id="PF07715">
    <property type="entry name" value="Plug"/>
    <property type="match status" value="1"/>
</dbReference>
<gene>
    <name evidence="7" type="ORF">GSY63_03515</name>
</gene>
<reference evidence="7" key="2">
    <citation type="submission" date="2020-10" db="EMBL/GenBank/DDBJ databases">
        <title>Mucilaginibacter sp. nov., isolated from soil.</title>
        <authorList>
            <person name="Jeon C.O."/>
        </authorList>
    </citation>
    <scope>NUCLEOTIDE SEQUENCE</scope>
    <source>
        <strain evidence="7">R11</strain>
    </source>
</reference>
<dbReference type="PANTHER" id="PTHR40980:SF5">
    <property type="entry name" value="TONB-DEPENDENT RECEPTOR"/>
    <property type="match status" value="1"/>
</dbReference>
<evidence type="ECO:0000256" key="2">
    <source>
        <dbReference type="ARBA" id="ARBA00023136"/>
    </source>
</evidence>
<dbReference type="SUPFAM" id="SSF56935">
    <property type="entry name" value="Porins"/>
    <property type="match status" value="1"/>
</dbReference>
<dbReference type="GO" id="GO:0009279">
    <property type="term" value="C:cell outer membrane"/>
    <property type="evidence" value="ECO:0007669"/>
    <property type="project" value="UniProtKB-SubCell"/>
</dbReference>
<evidence type="ECO:0000259" key="5">
    <source>
        <dbReference type="Pfam" id="PF00593"/>
    </source>
</evidence>
<keyword evidence="4" id="KW-0798">TonB box</keyword>
<comment type="subcellular location">
    <subcellularLocation>
        <location evidence="1 4">Cell outer membrane</location>
    </subcellularLocation>
</comment>
<dbReference type="RefSeq" id="WP_166584442.1">
    <property type="nucleotide sequence ID" value="NZ_WWEO01000038.1"/>
</dbReference>
<keyword evidence="7" id="KW-0675">Receptor</keyword>
<keyword evidence="8" id="KW-1185">Reference proteome</keyword>
<dbReference type="InterPro" id="IPR036942">
    <property type="entry name" value="Beta-barrel_TonB_sf"/>
</dbReference>
<dbReference type="AlphaFoldDB" id="A0A965ZCW7"/>
<sequence>MKKLLHIFLFVQLITLGINTVKGQSTGKISGKITDKKTGETLIGATVLIQGSTKGAATNVNGNYILSGLAPGTYTLLVRYVGYSTKSITEVAVKGNEVTALNVILEESAGNALSEVTVTATYKRESVAALYAQQKSNVQISDGISADVIKRSPDRNTGEVLKRVSGTTIQDGKFVVVRGLADRYNSNLLNNATLPSTEPDKKAFSFDIIPATFVDNIVVYKTATPNLPGDFAGGAINTITKDLPDSKFLDASVSIGYNSKTTFKSNFIDPQPHGSLDFLGYDDGSRKLPDAYSNVKSNYTSGQTSAQKIAIAQQFPNTFGYETGKFNLPNVSLQLSMGNSKTTKNDNRLGYLFAFNYRTAHQVTDGYRTEYNPSNTGTANNLINYQYDRENFANTKTLGAIFNLAYVYGKSKIVWRNLYNNDFTINFEQTNNALNYEASNDDPLRYRGYSNQTTQNGLYSSVLEGKHTLGSKSNWIVDWNASYGLSYRNQPDQRIVTIYTPLNSPEYISLSSENSPKPNDLGRVYSTLHENIFGGAANLTYKFNWFNKNQQFKAGGLINYRDRNFSIDALGYVDQVGFGNKSIPFTNGVNIDNIFSPSSIQTNGIALARLDLSSTDYKGKANLDAGYLMLENNFSDKLHLTWGARLEYYDQQLRATGKSQQDYKNTDVLPSANLTYNLTEKTNLRLSYYSSVNRPEFRELADYQYYDYQNNFNIRGNPNLVRSTINNADFRFEYYPSGGEILSASVFYKKFNNPIEQINLGNDNLSFANANSSRDYGVEMEIRKKLNFISDVNFLRNLSLYVNASYINATVSLKNRNVSTPLQGQSPYIINSGLYYTTGSGLSVSALYNRSGERLAFRGQDDAIDIYERPRDVLDFQIGKTLMNRRAELKLTVSDMLHQATSLYYNYGSLDKTAFKAGEDKIIQSRYAGFGTSLSFKYNFGSTK</sequence>
<dbReference type="InterPro" id="IPR012910">
    <property type="entry name" value="Plug_dom"/>
</dbReference>
<dbReference type="InterPro" id="IPR000531">
    <property type="entry name" value="Beta-barrel_TonB"/>
</dbReference>
<comment type="similarity">
    <text evidence="4">Belongs to the TonB-dependent receptor family.</text>
</comment>
<reference evidence="7" key="1">
    <citation type="submission" date="2020-01" db="EMBL/GenBank/DDBJ databases">
        <authorList>
            <person name="Seo Y.L."/>
        </authorList>
    </citation>
    <scope>NUCLEOTIDE SEQUENCE</scope>
    <source>
        <strain evidence="7">R11</strain>
    </source>
</reference>
<dbReference type="PANTHER" id="PTHR40980">
    <property type="entry name" value="PLUG DOMAIN-CONTAINING PROTEIN"/>
    <property type="match status" value="1"/>
</dbReference>
<dbReference type="Gene3D" id="2.60.40.1120">
    <property type="entry name" value="Carboxypeptidase-like, regulatory domain"/>
    <property type="match status" value="1"/>
</dbReference>
<proteinExistence type="inferred from homology"/>
<evidence type="ECO:0000313" key="7">
    <source>
        <dbReference type="EMBL" id="NCD68415.1"/>
    </source>
</evidence>